<dbReference type="Proteomes" id="UP000325458">
    <property type="component" value="Chromosome"/>
</dbReference>
<reference evidence="2 3" key="1">
    <citation type="submission" date="2017-09" db="EMBL/GenBank/DDBJ databases">
        <authorList>
            <person name="Lee N."/>
            <person name="Cho B.-K."/>
        </authorList>
    </citation>
    <scope>NUCLEOTIDE SEQUENCE [LARGE SCALE GENOMIC DNA]</scope>
    <source>
        <strain evidence="2 3">ATCC 23948</strain>
    </source>
</reference>
<evidence type="ECO:0000313" key="2">
    <source>
        <dbReference type="EMBL" id="QEV51230.1"/>
    </source>
</evidence>
<dbReference type="KEGG" id="spla:CP981_05680"/>
<dbReference type="AlphaFoldDB" id="A0AAE6NG56"/>
<dbReference type="EMBL" id="CP023691">
    <property type="protein sequence ID" value="QEV51230.1"/>
    <property type="molecule type" value="Genomic_DNA"/>
</dbReference>
<accession>A0AAE6NG56</accession>
<feature type="compositionally biased region" description="Low complexity" evidence="1">
    <location>
        <begin position="72"/>
        <end position="84"/>
    </location>
</feature>
<sequence length="146" mass="15637">MCHTCEPDRAMATVPAQRKVEGPPRGSCGECGCRIFLVGAALKDSLCKPCRTRQPQRQRNGPHSAKQLERQPAPAAGPARPIGDAGPGTGTRRCSMIMTQLRPAGRSRASVVQGKTPTSRWEMQVQGLPGAPFKGPFLARGRAPLR</sequence>
<name>A0AAE6NG56_STRPT</name>
<feature type="region of interest" description="Disordered" evidence="1">
    <location>
        <begin position="49"/>
        <end position="146"/>
    </location>
</feature>
<organism evidence="2 3">
    <name type="scientific">Streptomyces platensis</name>
    <dbReference type="NCBI Taxonomy" id="58346"/>
    <lineage>
        <taxon>Bacteria</taxon>
        <taxon>Bacillati</taxon>
        <taxon>Actinomycetota</taxon>
        <taxon>Actinomycetes</taxon>
        <taxon>Kitasatosporales</taxon>
        <taxon>Streptomycetaceae</taxon>
        <taxon>Streptomyces</taxon>
    </lineage>
</organism>
<gene>
    <name evidence="2" type="ORF">CP981_05680</name>
</gene>
<proteinExistence type="predicted"/>
<evidence type="ECO:0000313" key="3">
    <source>
        <dbReference type="Proteomes" id="UP000325458"/>
    </source>
</evidence>
<evidence type="ECO:0000256" key="1">
    <source>
        <dbReference type="SAM" id="MobiDB-lite"/>
    </source>
</evidence>
<protein>
    <submittedName>
        <fullName evidence="2">Uncharacterized protein</fullName>
    </submittedName>
</protein>